<sequence>MIEPLPSDRAANGLEAQVLAQLIAARRSCRGFLPQSVPRAVIETMLRTAQGAASWCNSQPWQVIVTEGDATNAFRDALYAHASQANWADQRERREEPDFPFPLRYVGVYKERQRETGWALYRSVGVVQGDREGSGRQVLENFRLFGAPHVMILTTEEDLGIYGAIDCGSYLANLMLTAQSLGLATIAQAALAGCADFVRDYFDIQANRKIVCAVSFGYEDPDHPANSFRTTRTDLSEVVRFIE</sequence>
<dbReference type="KEGG" id="tsv:DSM104635_00583"/>
<dbReference type="CDD" id="cd02136">
    <property type="entry name" value="PnbA_NfnB-like"/>
    <property type="match status" value="1"/>
</dbReference>
<dbReference type="EMBL" id="CP047045">
    <property type="protein sequence ID" value="QGZ93770.1"/>
    <property type="molecule type" value="Genomic_DNA"/>
</dbReference>
<evidence type="ECO:0000259" key="4">
    <source>
        <dbReference type="Pfam" id="PF00881"/>
    </source>
</evidence>
<proteinExistence type="predicted"/>
<dbReference type="InterPro" id="IPR029479">
    <property type="entry name" value="Nitroreductase"/>
</dbReference>
<keyword evidence="1" id="KW-0285">Flavoprotein</keyword>
<feature type="domain" description="Nitroreductase" evidence="4">
    <location>
        <begin position="23"/>
        <end position="218"/>
    </location>
</feature>
<dbReference type="GO" id="GO:0016491">
    <property type="term" value="F:oxidoreductase activity"/>
    <property type="evidence" value="ECO:0007669"/>
    <property type="project" value="UniProtKB-KW"/>
</dbReference>
<evidence type="ECO:0000256" key="1">
    <source>
        <dbReference type="ARBA" id="ARBA00022630"/>
    </source>
</evidence>
<dbReference type="PANTHER" id="PTHR23026">
    <property type="entry name" value="NADPH NITROREDUCTASE"/>
    <property type="match status" value="1"/>
</dbReference>
<accession>A0A6I6MGJ8</accession>
<dbReference type="PANTHER" id="PTHR23026:SF90">
    <property type="entry name" value="IODOTYROSINE DEIODINASE 1"/>
    <property type="match status" value="1"/>
</dbReference>
<reference evidence="6" key="1">
    <citation type="submission" date="2019-12" db="EMBL/GenBank/DDBJ databases">
        <title>Complete genome of Terracaulis silvestris 0127_4.</title>
        <authorList>
            <person name="Vieira S."/>
            <person name="Riedel T."/>
            <person name="Sproer C."/>
            <person name="Pascual J."/>
            <person name="Boedeker C."/>
            <person name="Overmann J."/>
        </authorList>
    </citation>
    <scope>NUCLEOTIDE SEQUENCE [LARGE SCALE GENOMIC DNA]</scope>
    <source>
        <strain evidence="6">0127_4</strain>
    </source>
</reference>
<dbReference type="AlphaFoldDB" id="A0A6I6MGJ8"/>
<keyword evidence="6" id="KW-1185">Reference proteome</keyword>
<name>A0A6I6MGJ8_9CAUL</name>
<dbReference type="SUPFAM" id="SSF55469">
    <property type="entry name" value="FMN-dependent nitroreductase-like"/>
    <property type="match status" value="1"/>
</dbReference>
<protein>
    <submittedName>
        <fullName evidence="5">5,6-dimethylbenzimidazole synthase</fullName>
    </submittedName>
</protein>
<evidence type="ECO:0000313" key="6">
    <source>
        <dbReference type="Proteomes" id="UP000431269"/>
    </source>
</evidence>
<keyword evidence="2" id="KW-0288">FMN</keyword>
<organism evidence="5 6">
    <name type="scientific">Terricaulis silvestris</name>
    <dbReference type="NCBI Taxonomy" id="2686094"/>
    <lineage>
        <taxon>Bacteria</taxon>
        <taxon>Pseudomonadati</taxon>
        <taxon>Pseudomonadota</taxon>
        <taxon>Alphaproteobacteria</taxon>
        <taxon>Caulobacterales</taxon>
        <taxon>Caulobacteraceae</taxon>
        <taxon>Terricaulis</taxon>
    </lineage>
</organism>
<dbReference type="Gene3D" id="3.40.109.10">
    <property type="entry name" value="NADH Oxidase"/>
    <property type="match status" value="1"/>
</dbReference>
<dbReference type="InterPro" id="IPR050627">
    <property type="entry name" value="Nitroreductase/BluB"/>
</dbReference>
<evidence type="ECO:0000256" key="3">
    <source>
        <dbReference type="ARBA" id="ARBA00023002"/>
    </source>
</evidence>
<gene>
    <name evidence="5" type="ORF">DSM104635_00583</name>
</gene>
<evidence type="ECO:0000313" key="5">
    <source>
        <dbReference type="EMBL" id="QGZ93770.1"/>
    </source>
</evidence>
<dbReference type="RefSeq" id="WP_158764763.1">
    <property type="nucleotide sequence ID" value="NZ_CP047045.1"/>
</dbReference>
<evidence type="ECO:0000256" key="2">
    <source>
        <dbReference type="ARBA" id="ARBA00022643"/>
    </source>
</evidence>
<keyword evidence="3" id="KW-0560">Oxidoreductase</keyword>
<dbReference type="Pfam" id="PF00881">
    <property type="entry name" value="Nitroreductase"/>
    <property type="match status" value="1"/>
</dbReference>
<dbReference type="Proteomes" id="UP000431269">
    <property type="component" value="Chromosome"/>
</dbReference>
<dbReference type="InterPro" id="IPR000415">
    <property type="entry name" value="Nitroreductase-like"/>
</dbReference>